<dbReference type="RefSeq" id="WP_069666961.1">
    <property type="nucleotide sequence ID" value="NZ_JAPFIM010000026.1"/>
</dbReference>
<accession>A0A178JI43</accession>
<keyword evidence="4" id="KW-1185">Reference proteome</keyword>
<dbReference type="AlphaFoldDB" id="A0A178JI43"/>
<dbReference type="NCBIfam" id="TIGR04267">
    <property type="entry name" value="mod_HExxH"/>
    <property type="match status" value="1"/>
</dbReference>
<dbReference type="EMBL" id="JAPFIT010000023">
    <property type="protein sequence ID" value="MDC5742408.1"/>
    <property type="molecule type" value="Genomic_DNA"/>
</dbReference>
<gene>
    <name evidence="2" type="ORF">AZ468_08340</name>
    <name evidence="1" type="ORF">OPW20_20275</name>
</gene>
<evidence type="ECO:0000313" key="2">
    <source>
        <dbReference type="EMBL" id="OAN01107.1"/>
    </source>
</evidence>
<dbReference type="EMBL" id="LUAX01000001">
    <property type="protein sequence ID" value="OAN01107.1"/>
    <property type="molecule type" value="Genomic_DNA"/>
</dbReference>
<evidence type="ECO:0000313" key="3">
    <source>
        <dbReference type="Proteomes" id="UP000094761"/>
    </source>
</evidence>
<reference evidence="1" key="2">
    <citation type="submission" date="2022-11" db="EMBL/GenBank/DDBJ databases">
        <title>Role of the vibriolysin VemA secreted by the emergent pathogen Vibrio europaeus in the colonization of Manila clam mucus.</title>
        <authorList>
            <person name="Martinez C."/>
            <person name="Rodriguez S."/>
            <person name="Vences A."/>
            <person name="Barja J.L."/>
            <person name="Toranzo A.E."/>
            <person name="Dubert J."/>
        </authorList>
    </citation>
    <scope>NUCLEOTIDE SEQUENCE</scope>
    <source>
        <strain evidence="1">3454</strain>
    </source>
</reference>
<dbReference type="GeneID" id="78075697"/>
<dbReference type="Proteomes" id="UP001150001">
    <property type="component" value="Unassembled WGS sequence"/>
</dbReference>
<organism evidence="2 3">
    <name type="scientific">Vibrio europaeus</name>
    <dbReference type="NCBI Taxonomy" id="300876"/>
    <lineage>
        <taxon>Bacteria</taxon>
        <taxon>Pseudomonadati</taxon>
        <taxon>Pseudomonadota</taxon>
        <taxon>Gammaproteobacteria</taxon>
        <taxon>Vibrionales</taxon>
        <taxon>Vibrionaceae</taxon>
        <taxon>Vibrio</taxon>
        <taxon>Vibrio oreintalis group</taxon>
    </lineage>
</organism>
<evidence type="ECO:0000313" key="1">
    <source>
        <dbReference type="EMBL" id="MDC5742408.1"/>
    </source>
</evidence>
<sequence length="341" mass="39571">MDITKTNWATPNSQNANTIINLNLDGITDSFNYLYEYSGRDDSKLKTFLTQNRSALRKNMPQAFLYHEYMARNVERSDFKLQDTFDHLFTELGSESSSSLEIVPFGERYQVFTNQVIQSLIAADHLECYGEHLVERNQGITTPNRDQFQYTLEEVQKCLSYIKSSCPALYEEINTVVSQIHIMSSPHVNAGSYLSMLGMFNIRYLKSDVEHWSRLAEHIIHEAAHNLLYQLWYQEPIITSDDGVFYTPFRKDERPISGVYHAMFVLARTIYGFNHLLSNPDIELKQSDISSHYNEANNQLPFTEKFFQTVEVIEQSGRLTPFGQKVMNDCVSLVRECQYRV</sequence>
<reference evidence="2 3" key="1">
    <citation type="submission" date="2016-03" db="EMBL/GenBank/DDBJ databases">
        <title>Draft genome sequence of the Vibrio tubiashii subs. europaeus.</title>
        <authorList>
            <person name="Spinard E."/>
            <person name="Dubert J."/>
            <person name="Nelson D.R."/>
            <person name="Barja J.L."/>
        </authorList>
    </citation>
    <scope>NUCLEOTIDE SEQUENCE [LARGE SCALE GENOMIC DNA]</scope>
    <source>
        <strain evidence="3">PP-638</strain>
        <strain evidence="2">PP2-638</strain>
    </source>
</reference>
<dbReference type="OrthoDB" id="9769264at2"/>
<name>A0A178JI43_9VIBR</name>
<comment type="caution">
    <text evidence="2">The sequence shown here is derived from an EMBL/GenBank/DDBJ whole genome shotgun (WGS) entry which is preliminary data.</text>
</comment>
<proteinExistence type="predicted"/>
<protein>
    <submittedName>
        <fullName evidence="1">HEXXH motif-containing putative peptide modification protein</fullName>
    </submittedName>
</protein>
<evidence type="ECO:0000313" key="4">
    <source>
        <dbReference type="Proteomes" id="UP001150001"/>
    </source>
</evidence>
<dbReference type="Proteomes" id="UP000094761">
    <property type="component" value="Unassembled WGS sequence"/>
</dbReference>
<dbReference type="InterPro" id="IPR026337">
    <property type="entry name" value="AKG_HExxH"/>
</dbReference>